<evidence type="ECO:0000256" key="1">
    <source>
        <dbReference type="ARBA" id="ARBA00001973"/>
    </source>
</evidence>
<dbReference type="InterPro" id="IPR050316">
    <property type="entry name" value="Tyrosinase/Hemocyanin"/>
</dbReference>
<evidence type="ECO:0000313" key="9">
    <source>
        <dbReference type="Proteomes" id="UP001303373"/>
    </source>
</evidence>
<dbReference type="PROSITE" id="PS00498">
    <property type="entry name" value="TYROSINASE_2"/>
    <property type="match status" value="1"/>
</dbReference>
<dbReference type="GO" id="GO:0046872">
    <property type="term" value="F:metal ion binding"/>
    <property type="evidence" value="ECO:0007669"/>
    <property type="project" value="UniProtKB-KW"/>
</dbReference>
<dbReference type="Proteomes" id="UP001303373">
    <property type="component" value="Chromosome 4"/>
</dbReference>
<sequence>MDFPLFIRWFLFVLLAFLILHSVAANPLLPHQLDELGTSQPQLPRAQYLHRRQSSFVPITGITNLEMQPRLEIRQLEQNEDQWNLYILGLAKFQATNQSEKTSYYQIAGIHGRPFIPWDGVQSAPGVDSPGFCAHVSNLFLTWHRPYLALYEQVLHQHIVDIVNGFPAGHQRERYASAASSWRLPYWDWAATPSDGGSVYPTSVTSPTINVTMPNGTTTIANPLFSYQFHPVSAADFYYNPFAAWNETKRYPTSWDVDAVSQNKLVAPILDNNRVSISDRLYNLFTNYNNFTQFGNEAWMAQGNSNADSIESIHDAIHSIVGTRGHMSYLDYSAFDPIFWLHHAMVDRCFALWQAIYNESYVEPMAAVEQTFAFPVGAKEDVNSPLEPFHRDISGNFWTSQSVRSVRTLGYTYADLGNGSITAIKANINKLYANTKASSIISRRDEDDAVNDPRKLFTNGDIIMEPKVTVLDDKQHEYLANILSSKHALNQSYAVYLFLGDFEDNPYCWPLSPSLVGTHAVFASLSNADVASSAKTMVLRTMSPVIVTGTIPLTSKLLALVQSGELSSMDIHTVSGYLAENLKWRIGTFDESQVSVEEFSDLVITVVTAEVEPAVSMGQFPTWGAFTELHNVTHGKSGGC</sequence>
<reference evidence="8 9" key="1">
    <citation type="submission" date="2023-11" db="EMBL/GenBank/DDBJ databases">
        <title>An acidophilic fungus is an integral part of prey digestion in a carnivorous sundew plant.</title>
        <authorList>
            <person name="Tsai I.J."/>
        </authorList>
    </citation>
    <scope>NUCLEOTIDE SEQUENCE [LARGE SCALE GENOMIC DNA]</scope>
    <source>
        <strain evidence="8">169a</strain>
    </source>
</reference>
<keyword evidence="9" id="KW-1185">Reference proteome</keyword>
<keyword evidence="3" id="KW-0560">Oxidoreductase</keyword>
<gene>
    <name evidence="8" type="ORF">R9X50_00311900</name>
</gene>
<evidence type="ECO:0000256" key="5">
    <source>
        <dbReference type="SAM" id="SignalP"/>
    </source>
</evidence>
<evidence type="ECO:0000259" key="7">
    <source>
        <dbReference type="PROSITE" id="PS00498"/>
    </source>
</evidence>
<dbReference type="SUPFAM" id="SSF48056">
    <property type="entry name" value="Di-copper centre-containing domain"/>
    <property type="match status" value="1"/>
</dbReference>
<keyword evidence="4" id="KW-0503">Monooxygenase</keyword>
<evidence type="ECO:0000313" key="8">
    <source>
        <dbReference type="EMBL" id="WPH00294.1"/>
    </source>
</evidence>
<dbReference type="InterPro" id="IPR041640">
    <property type="entry name" value="Tyrosinase_C"/>
</dbReference>
<evidence type="ECO:0000256" key="2">
    <source>
        <dbReference type="ARBA" id="ARBA00022723"/>
    </source>
</evidence>
<feature type="chain" id="PRO_5042879942" evidence="5">
    <location>
        <begin position="26"/>
        <end position="640"/>
    </location>
</feature>
<feature type="domain" description="Tyrosinase copper-binding" evidence="7">
    <location>
        <begin position="336"/>
        <end position="347"/>
    </location>
</feature>
<keyword evidence="5" id="KW-0732">Signal</keyword>
<evidence type="ECO:0000259" key="6">
    <source>
        <dbReference type="PROSITE" id="PS00497"/>
    </source>
</evidence>
<dbReference type="InterPro" id="IPR002227">
    <property type="entry name" value="Tyrosinase_Cu-bd"/>
</dbReference>
<protein>
    <submittedName>
        <fullName evidence="8">Di-copper centre-containing protein</fullName>
    </submittedName>
</protein>
<dbReference type="Pfam" id="PF00264">
    <property type="entry name" value="Tyrosinase"/>
    <property type="match status" value="1"/>
</dbReference>
<evidence type="ECO:0000256" key="3">
    <source>
        <dbReference type="ARBA" id="ARBA00023002"/>
    </source>
</evidence>
<organism evidence="8 9">
    <name type="scientific">Acrodontium crateriforme</name>
    <dbReference type="NCBI Taxonomy" id="150365"/>
    <lineage>
        <taxon>Eukaryota</taxon>
        <taxon>Fungi</taxon>
        <taxon>Dikarya</taxon>
        <taxon>Ascomycota</taxon>
        <taxon>Pezizomycotina</taxon>
        <taxon>Dothideomycetes</taxon>
        <taxon>Dothideomycetidae</taxon>
        <taxon>Mycosphaerellales</taxon>
        <taxon>Teratosphaeriaceae</taxon>
        <taxon>Acrodontium</taxon>
    </lineage>
</organism>
<dbReference type="Gene3D" id="2.60.310.20">
    <property type="match status" value="1"/>
</dbReference>
<comment type="cofactor">
    <cofactor evidence="1">
        <name>Cu(2+)</name>
        <dbReference type="ChEBI" id="CHEBI:29036"/>
    </cofactor>
</comment>
<dbReference type="PANTHER" id="PTHR11474:SF32">
    <property type="entry name" value="TYROSINASE"/>
    <property type="match status" value="1"/>
</dbReference>
<dbReference type="PROSITE" id="PS00497">
    <property type="entry name" value="TYROSINASE_1"/>
    <property type="match status" value="1"/>
</dbReference>
<dbReference type="AlphaFoldDB" id="A0AAQ3M2U8"/>
<accession>A0AAQ3M2U8</accession>
<name>A0AAQ3M2U8_9PEZI</name>
<proteinExistence type="predicted"/>
<feature type="signal peptide" evidence="5">
    <location>
        <begin position="1"/>
        <end position="25"/>
    </location>
</feature>
<dbReference type="Gene3D" id="1.10.1280.10">
    <property type="entry name" value="Di-copper center containing domain from catechol oxidase"/>
    <property type="match status" value="1"/>
</dbReference>
<dbReference type="Pfam" id="PF18132">
    <property type="entry name" value="Tyrosinase_C"/>
    <property type="match status" value="1"/>
</dbReference>
<dbReference type="PRINTS" id="PR00092">
    <property type="entry name" value="TYROSINASE"/>
</dbReference>
<dbReference type="PANTHER" id="PTHR11474">
    <property type="entry name" value="TYROSINASE FAMILY MEMBER"/>
    <property type="match status" value="1"/>
</dbReference>
<feature type="domain" description="Tyrosinase copper-binding" evidence="6">
    <location>
        <begin position="135"/>
        <end position="152"/>
    </location>
</feature>
<evidence type="ECO:0000256" key="4">
    <source>
        <dbReference type="ARBA" id="ARBA00023033"/>
    </source>
</evidence>
<dbReference type="GO" id="GO:0004497">
    <property type="term" value="F:monooxygenase activity"/>
    <property type="evidence" value="ECO:0007669"/>
    <property type="project" value="UniProtKB-KW"/>
</dbReference>
<dbReference type="InterPro" id="IPR008922">
    <property type="entry name" value="Di-copper_centre_dom_sf"/>
</dbReference>
<dbReference type="EMBL" id="CP138583">
    <property type="protein sequence ID" value="WPH00294.1"/>
    <property type="molecule type" value="Genomic_DNA"/>
</dbReference>
<keyword evidence="2" id="KW-0479">Metal-binding</keyword>